<evidence type="ECO:0000313" key="7">
    <source>
        <dbReference type="WBParaSite" id="PSAMB.scaffold10size141368.g40.t1"/>
    </source>
</evidence>
<comment type="subcellular location">
    <subcellularLocation>
        <location evidence="2">Cytoplasm</location>
    </subcellularLocation>
</comment>
<dbReference type="Pfam" id="PF13236">
    <property type="entry name" value="CLU"/>
    <property type="match status" value="1"/>
</dbReference>
<feature type="compositionally biased region" description="Low complexity" evidence="3">
    <location>
        <begin position="931"/>
        <end position="943"/>
    </location>
</feature>
<dbReference type="PANTHER" id="PTHR12601">
    <property type="entry name" value="EUKARYOTIC TRANSLATION INITIATION FACTOR 3 SUBUNIT EIF-3"/>
    <property type="match status" value="1"/>
</dbReference>
<evidence type="ECO:0000313" key="6">
    <source>
        <dbReference type="Proteomes" id="UP000887566"/>
    </source>
</evidence>
<keyword evidence="4" id="KW-0812">Transmembrane</keyword>
<reference evidence="7" key="1">
    <citation type="submission" date="2022-11" db="UniProtKB">
        <authorList>
            <consortium name="WormBaseParasite"/>
        </authorList>
    </citation>
    <scope>IDENTIFICATION</scope>
</reference>
<dbReference type="Pfam" id="PF05303">
    <property type="entry name" value="GSKIP_dom"/>
    <property type="match status" value="1"/>
</dbReference>
<dbReference type="GO" id="GO:0007005">
    <property type="term" value="P:mitochondrion organization"/>
    <property type="evidence" value="ECO:0007669"/>
    <property type="project" value="UniProtKB-UniRule"/>
</dbReference>
<dbReference type="SUPFAM" id="SSF48452">
    <property type="entry name" value="TPR-like"/>
    <property type="match status" value="2"/>
</dbReference>
<dbReference type="InterPro" id="IPR023231">
    <property type="entry name" value="GSKIP_dom_sf"/>
</dbReference>
<comment type="function">
    <text evidence="2">mRNA-binding protein involved in proper cytoplasmic distribution of mitochondria.</text>
</comment>
<feature type="region of interest" description="Disordered" evidence="3">
    <location>
        <begin position="836"/>
        <end position="878"/>
    </location>
</feature>
<keyword evidence="6" id="KW-1185">Reference proteome</keyword>
<dbReference type="HAMAP" id="MF_03013">
    <property type="entry name" value="CLU"/>
    <property type="match status" value="1"/>
</dbReference>
<dbReference type="GO" id="GO:0048312">
    <property type="term" value="P:intracellular distribution of mitochondria"/>
    <property type="evidence" value="ECO:0007669"/>
    <property type="project" value="TreeGrafter"/>
</dbReference>
<organism evidence="6 7">
    <name type="scientific">Plectus sambesii</name>
    <dbReference type="NCBI Taxonomy" id="2011161"/>
    <lineage>
        <taxon>Eukaryota</taxon>
        <taxon>Metazoa</taxon>
        <taxon>Ecdysozoa</taxon>
        <taxon>Nematoda</taxon>
        <taxon>Chromadorea</taxon>
        <taxon>Plectida</taxon>
        <taxon>Plectina</taxon>
        <taxon>Plectoidea</taxon>
        <taxon>Plectidae</taxon>
        <taxon>Plectus</taxon>
    </lineage>
</organism>
<comment type="similarity">
    <text evidence="2">Belongs to the CLU family.</text>
</comment>
<dbReference type="CDD" id="cd15466">
    <property type="entry name" value="CLU-central"/>
    <property type="match status" value="1"/>
</dbReference>
<dbReference type="Gene3D" id="3.30.2280.10">
    <property type="entry name" value="Hypothetical protein (hspc210)"/>
    <property type="match status" value="1"/>
</dbReference>
<dbReference type="FunFam" id="1.25.40.10:FF:000099">
    <property type="entry name" value="Clustered mitochondria protein homolog"/>
    <property type="match status" value="1"/>
</dbReference>
<feature type="compositionally biased region" description="Basic and acidic residues" evidence="3">
    <location>
        <begin position="910"/>
        <end position="927"/>
    </location>
</feature>
<dbReference type="InterPro" id="IPR028275">
    <property type="entry name" value="CLU_N"/>
</dbReference>
<evidence type="ECO:0000256" key="2">
    <source>
        <dbReference type="HAMAP-Rule" id="MF_03013"/>
    </source>
</evidence>
<keyword evidence="1 2" id="KW-0963">Cytoplasm</keyword>
<dbReference type="Gene3D" id="1.25.40.10">
    <property type="entry name" value="Tetratricopeptide repeat domain"/>
    <property type="match status" value="2"/>
</dbReference>
<feature type="region of interest" description="Disordered" evidence="3">
    <location>
        <begin position="1526"/>
        <end position="1547"/>
    </location>
</feature>
<dbReference type="InterPro" id="IPR033646">
    <property type="entry name" value="CLU-central"/>
</dbReference>
<dbReference type="SUPFAM" id="SSF103107">
    <property type="entry name" value="Hypothetical protein c14orf129, hspc210"/>
    <property type="match status" value="1"/>
</dbReference>
<dbReference type="Pfam" id="PF13374">
    <property type="entry name" value="TPR_10"/>
    <property type="match status" value="1"/>
</dbReference>
<dbReference type="PANTHER" id="PTHR12601:SF6">
    <property type="entry name" value="CLUSTERED MITOCHONDRIA PROTEIN HOMOLOG"/>
    <property type="match status" value="1"/>
</dbReference>
<keyword evidence="2" id="KW-0694">RNA-binding</keyword>
<proteinExistence type="inferred from homology"/>
<name>A0A914UNE2_9BILA</name>
<evidence type="ECO:0000259" key="5">
    <source>
        <dbReference type="PROSITE" id="PS51823"/>
    </source>
</evidence>
<dbReference type="InterPro" id="IPR011990">
    <property type="entry name" value="TPR-like_helical_dom_sf"/>
</dbReference>
<dbReference type="InterPro" id="IPR027523">
    <property type="entry name" value="CLU_prot"/>
</dbReference>
<dbReference type="PROSITE" id="PS51823">
    <property type="entry name" value="CLU"/>
    <property type="match status" value="1"/>
</dbReference>
<dbReference type="InterPro" id="IPR007967">
    <property type="entry name" value="GSKIP_dom"/>
</dbReference>
<evidence type="ECO:0000256" key="4">
    <source>
        <dbReference type="SAM" id="Phobius"/>
    </source>
</evidence>
<evidence type="ECO:0000256" key="3">
    <source>
        <dbReference type="SAM" id="MobiDB-lite"/>
    </source>
</evidence>
<feature type="region of interest" description="Disordered" evidence="3">
    <location>
        <begin position="39"/>
        <end position="97"/>
    </location>
</feature>
<protein>
    <recommendedName>
        <fullName evidence="2">Clustered mitochondria protein homolog</fullName>
    </recommendedName>
</protein>
<dbReference type="Pfam" id="PF12807">
    <property type="entry name" value="eIF3_p135"/>
    <property type="match status" value="1"/>
</dbReference>
<feature type="region of interest" description="Disordered" evidence="3">
    <location>
        <begin position="892"/>
        <end position="943"/>
    </location>
</feature>
<dbReference type="Proteomes" id="UP000887566">
    <property type="component" value="Unplaced"/>
</dbReference>
<dbReference type="Pfam" id="PF13424">
    <property type="entry name" value="TPR_12"/>
    <property type="match status" value="1"/>
</dbReference>
<feature type="transmembrane region" description="Helical" evidence="4">
    <location>
        <begin position="228"/>
        <end position="247"/>
    </location>
</feature>
<evidence type="ECO:0000256" key="1">
    <source>
        <dbReference type="ARBA" id="ARBA00022490"/>
    </source>
</evidence>
<dbReference type="Pfam" id="PF15044">
    <property type="entry name" value="CLU_N"/>
    <property type="match status" value="1"/>
</dbReference>
<dbReference type="InterPro" id="IPR025697">
    <property type="entry name" value="CLU_dom"/>
</dbReference>
<keyword evidence="4" id="KW-0472">Membrane</keyword>
<feature type="domain" description="Clu" evidence="5">
    <location>
        <begin position="528"/>
        <end position="777"/>
    </location>
</feature>
<dbReference type="WBParaSite" id="PSAMB.scaffold10size141368.g40.t1">
    <property type="protein sequence ID" value="PSAMB.scaffold10size141368.g40.t1"/>
    <property type="gene ID" value="PSAMB.scaffold10size141368.g40"/>
</dbReference>
<dbReference type="GO" id="GO:0003729">
    <property type="term" value="F:mRNA binding"/>
    <property type="evidence" value="ECO:0007669"/>
    <property type="project" value="TreeGrafter"/>
</dbReference>
<dbReference type="FunFam" id="3.30.2280.10:FF:000002">
    <property type="entry name" value="Clustered mitochondria protein homolog"/>
    <property type="match status" value="1"/>
</dbReference>
<dbReference type="GO" id="GO:0005737">
    <property type="term" value="C:cytoplasm"/>
    <property type="evidence" value="ECO:0007669"/>
    <property type="project" value="UniProtKB-SubCell"/>
</dbReference>
<sequence length="1547" mass="171661">MYRSVVAHSLSCCRDPKKAAVVQEKKEETVKMCEDKTVAAEQPAAEAPTVDAHNTLPIGDMSPMSTDSGHESAASTPEAPLTPHEERSATPSENATEELISYSNDAVYRIRIMAPNAEPFDLQVNSGEMVQELHQVLLERDSTCHRTCFSLQLDGVPLDHFTELKNIEGMKDGAVLKVAEGQTRRCLRSPSAKRTHFCVGHAATASVIGGGWWSTIALRLRSDGTDRVGFAATAAAAVATAIAVMYVSKRRPDRILPIPSTIYELSVEVLASKCRHCAIEVDLLERMADAQVGDVCSGGCVWRVVARAEPAVLFFNGRSFAEPYTIRETRIHLRHVRDLIRALDPADAVNGVEGASMSFVNTIMANNDRKRPNALERSIDCTPPDYVLPGNKDRPLTHLQPQNKDMANVQCVKSIALSGYNPPPGNRKMRGDVMYLVVYTLENRRYHITCCTKGFFVNQSTGDEFNPKPVNQKAIYHSLIELLSHISPGFKRNLAIVQKKRAQKHIFERLPTPYQVHSWMVSTLEHNLDGIRAEDGTQPHRIGLEDHIPGQIRDWNEELQTTHELPRKTLPDRLIRERAIFKIHSDFVAAAIKGAMSVVDGNVMAINPADDPRTHMYIWNNIFFSLGFDVKDHYKALGGDAAAFVATANDLQGVRAYAALDHEKLYTLGMVLVDYRGYRVTAQSIIPGILEREQEQSVVYGSVDFGKTVVSSEKYHELLEKPAQQLKIYPHLVKSGKDDGKDVKLYSSFETKGIVGNDSRHYVLDLLRTFPPDVNYLADAEVTEICRANGFPRKFPHKLACLRQELIDAFVDARYMTFVRIAAYHLQQLRTAQLEEKKEEQEKATPIAASPSERLSADSGVGSPSAITEESTQCEHDGDRIVKEIKNKMTANCGRDASPEGDAEALPEPETAKRIVEESISPKKATEDASAGVEAETAAPGATEAATKQIIRKAAQAVGSLSDTEFDIRFNPDCYCDTVVHSDADELTRQRKLVAEAAQFLLVHQIPQFVRDCLEHSLTPVDGFGLSEAMHARGINMRYLGKIVECLSDIAQLEYFKTVCMCELACRSAKHVLRGYLQGVGQASLGTALAHFLNCLTGSFASPQPSVSAEDMASVKRTKGSKKRKGQSSTLAHDSLDWAQLTPKLLWQQVAAEMDAYYGYSIDSEHCDAFAERYNVQKISILRRFCLITGIQIVLKDYNLDNKTRASLGEEDIQNMFPIVKHVNPKAQDAQNFLHTGQAKIQQGQLRAGFDLIAEALNLMNNVYGAMHAEIAQCMRLLARLAYILGDPAEALAQQHKATLMSERCCGIDHPQTIVEYMNLAHFSFANLQISTSLKLLYRARYLLLLCHGENHPLMAQIDSNIGVVLYAVQEYDFALKFLNQALKLHILYTGANSLKTALIYHLMARAHSCRGDFRTALQNEKETFTIYCKTFGEDHEKTKESGECLRHLTQQAVTFQKRMNEASRNQGSISQLLPLQIQQPSLQSVLEVLNILNGIIFIQLGGGKDSKLDEMPDSNGGVKITELSDTAEEAEATTPVEQQPAEVALD</sequence>
<keyword evidence="4" id="KW-1133">Transmembrane helix</keyword>
<accession>A0A914UNE2</accession>